<dbReference type="InterPro" id="IPR045093">
    <property type="entry name" value="Cullin"/>
</dbReference>
<dbReference type="PROSITE" id="PS50069">
    <property type="entry name" value="CULLIN_2"/>
    <property type="match status" value="1"/>
</dbReference>
<evidence type="ECO:0000313" key="5">
    <source>
        <dbReference type="EMBL" id="KAK1620278.1"/>
    </source>
</evidence>
<comment type="caution">
    <text evidence="5">The sequence shown here is derived from an EMBL/GenBank/DDBJ whole genome shotgun (WGS) entry which is preliminary data.</text>
</comment>
<dbReference type="PANTHER" id="PTHR11932">
    <property type="entry name" value="CULLIN"/>
    <property type="match status" value="1"/>
</dbReference>
<protein>
    <recommendedName>
        <fullName evidence="4">Cullin family profile domain-containing protein</fullName>
    </recommendedName>
</protein>
<dbReference type="Pfam" id="PF10557">
    <property type="entry name" value="Cullin_Nedd8"/>
    <property type="match status" value="1"/>
</dbReference>
<dbReference type="SUPFAM" id="SSF75632">
    <property type="entry name" value="Cullin homology domain"/>
    <property type="match status" value="1"/>
</dbReference>
<dbReference type="GO" id="GO:0006511">
    <property type="term" value="P:ubiquitin-dependent protein catabolic process"/>
    <property type="evidence" value="ECO:0007669"/>
    <property type="project" value="InterPro"/>
</dbReference>
<name>A0AAD8RJA7_LOLMU</name>
<dbReference type="SMART" id="SM00182">
    <property type="entry name" value="CULLIN"/>
    <property type="match status" value="1"/>
</dbReference>
<reference evidence="5" key="1">
    <citation type="submission" date="2023-07" db="EMBL/GenBank/DDBJ databases">
        <title>A chromosome-level genome assembly of Lolium multiflorum.</title>
        <authorList>
            <person name="Chen Y."/>
            <person name="Copetti D."/>
            <person name="Kolliker R."/>
            <person name="Studer B."/>
        </authorList>
    </citation>
    <scope>NUCLEOTIDE SEQUENCE</scope>
    <source>
        <strain evidence="5">02402/16</strain>
        <tissue evidence="5">Leaf</tissue>
    </source>
</reference>
<dbReference type="InterPro" id="IPR019559">
    <property type="entry name" value="Cullin_neddylation_domain"/>
</dbReference>
<organism evidence="5 6">
    <name type="scientific">Lolium multiflorum</name>
    <name type="common">Italian ryegrass</name>
    <name type="synonym">Lolium perenne subsp. multiflorum</name>
    <dbReference type="NCBI Taxonomy" id="4521"/>
    <lineage>
        <taxon>Eukaryota</taxon>
        <taxon>Viridiplantae</taxon>
        <taxon>Streptophyta</taxon>
        <taxon>Embryophyta</taxon>
        <taxon>Tracheophyta</taxon>
        <taxon>Spermatophyta</taxon>
        <taxon>Magnoliopsida</taxon>
        <taxon>Liliopsida</taxon>
        <taxon>Poales</taxon>
        <taxon>Poaceae</taxon>
        <taxon>BOP clade</taxon>
        <taxon>Pooideae</taxon>
        <taxon>Poodae</taxon>
        <taxon>Poeae</taxon>
        <taxon>Poeae Chloroplast Group 2 (Poeae type)</taxon>
        <taxon>Loliodinae</taxon>
        <taxon>Loliinae</taxon>
        <taxon>Lolium</taxon>
    </lineage>
</organism>
<dbReference type="SUPFAM" id="SSF46785">
    <property type="entry name" value="Winged helix' DNA-binding domain"/>
    <property type="match status" value="1"/>
</dbReference>
<dbReference type="InterPro" id="IPR036388">
    <property type="entry name" value="WH-like_DNA-bd_sf"/>
</dbReference>
<comment type="similarity">
    <text evidence="1 2 3">Belongs to the cullin family.</text>
</comment>
<dbReference type="InterPro" id="IPR016158">
    <property type="entry name" value="Cullin_homology"/>
</dbReference>
<dbReference type="GO" id="GO:0031625">
    <property type="term" value="F:ubiquitin protein ligase binding"/>
    <property type="evidence" value="ECO:0007669"/>
    <property type="project" value="InterPro"/>
</dbReference>
<evidence type="ECO:0000259" key="4">
    <source>
        <dbReference type="PROSITE" id="PS50069"/>
    </source>
</evidence>
<dbReference type="InterPro" id="IPR036317">
    <property type="entry name" value="Cullin_homology_sf"/>
</dbReference>
<evidence type="ECO:0000256" key="1">
    <source>
        <dbReference type="ARBA" id="ARBA00006019"/>
    </source>
</evidence>
<accession>A0AAD8RJA7</accession>
<proteinExistence type="inferred from homology"/>
<sequence>MGKNKYGFEKNFTRLLNGPFPFFVIRFHSPLYKIERENAIRKVLAEAAGDGFIDIRSYYFLLKISRLIEKKLIPQDAMFIDKYFDEFHCFIFCKHCIQPIKEIFKVLEKEALGNFRWKLIAYVKGYKEIDLMIPRFLSRIEIECPLPGHPSHDSSPSSAGQLGEEKKDLDQGVLSLLAADEHAGEEESEQAGVHEILLHRVHVTERDFELDWEPIEEALQKLYICNPEEVFNVFNISYIKELQQHVAEMTRCHSDSQERIHKQLEQTFISHLIDICLSTSGYEGITFLQEVYKNWLIFFPKAMRTLLLFESVGPSCETPLDLGLSLWAKYIIAPGKLITTMVSHLRSERDIQHDIMSELIGMLMIYPSALQSFEMEFVGASEVIYETNSDKIRSRCSYSIITRLRTVKACHKWKEYFQYLDEYLSDELKLAKSYLGAKCQLLLLEAFHNHHFTKYNEWLKLCLKQSIDDDDYSLVFQMHSLLSRLPSGPAQMKDLLVSHVEESFTLVRDGPHDDVVNGQHLLLLRHKYDLLVNESLSNDKSLEQAVNITFRKIANSSNECARCMTAYIDSRLRQPVTMKIEQEIKDAFQFVVKYVGADAFRIFYWHYMADRLTKMASSHREERQLIEMLKIQYGTAFTDNLEQMLHEIESQHQILEGFNSNFPNECPRTSFMLLNSRCWPVKQMEPLDLPLDVRPMIERFEAHYLDSGAHRKKRIWWQAHLGSATLVLTSSNGQRHELVVSTPQMSVLMLFSSADSLTYRQIQEATRMADANLQPCLRSLLSADGTSILTMDKNIENEFSENDILSFNEKFNGHLDLSRKHEIGPDKLVEIVDEAKKHHIEAAIVRIMKNEKSLDHTSLVTAVTKALEPLFITTPAAVKRRIENLIANGFLEREQDDRNCYKYV</sequence>
<dbReference type="SMART" id="SM00884">
    <property type="entry name" value="Cullin_Nedd8"/>
    <property type="match status" value="1"/>
</dbReference>
<evidence type="ECO:0000256" key="3">
    <source>
        <dbReference type="RuleBase" id="RU003829"/>
    </source>
</evidence>
<feature type="domain" description="Cullin family profile" evidence="4">
    <location>
        <begin position="559"/>
        <end position="781"/>
    </location>
</feature>
<dbReference type="InterPro" id="IPR059120">
    <property type="entry name" value="Cullin-like_AB"/>
</dbReference>
<dbReference type="Gene3D" id="1.10.10.10">
    <property type="entry name" value="Winged helix-like DNA-binding domain superfamily/Winged helix DNA-binding domain"/>
    <property type="match status" value="1"/>
</dbReference>
<dbReference type="Proteomes" id="UP001231189">
    <property type="component" value="Unassembled WGS sequence"/>
</dbReference>
<dbReference type="InterPro" id="IPR036390">
    <property type="entry name" value="WH_DNA-bd_sf"/>
</dbReference>
<keyword evidence="6" id="KW-1185">Reference proteome</keyword>
<dbReference type="InterPro" id="IPR016159">
    <property type="entry name" value="Cullin_repeat-like_dom_sf"/>
</dbReference>
<dbReference type="Pfam" id="PF00888">
    <property type="entry name" value="Cullin"/>
    <property type="match status" value="1"/>
</dbReference>
<evidence type="ECO:0000313" key="6">
    <source>
        <dbReference type="Proteomes" id="UP001231189"/>
    </source>
</evidence>
<gene>
    <name evidence="5" type="ORF">QYE76_025795</name>
</gene>
<dbReference type="Gene3D" id="1.20.1310.10">
    <property type="entry name" value="Cullin Repeats"/>
    <property type="match status" value="3"/>
</dbReference>
<dbReference type="AlphaFoldDB" id="A0AAD8RJA7"/>
<dbReference type="SUPFAM" id="SSF74788">
    <property type="entry name" value="Cullin repeat-like"/>
    <property type="match status" value="1"/>
</dbReference>
<dbReference type="InterPro" id="IPR001373">
    <property type="entry name" value="Cullin_N"/>
</dbReference>
<dbReference type="Pfam" id="PF26557">
    <property type="entry name" value="Cullin_AB"/>
    <property type="match status" value="1"/>
</dbReference>
<dbReference type="EMBL" id="JAUUTY010000006">
    <property type="protein sequence ID" value="KAK1620278.1"/>
    <property type="molecule type" value="Genomic_DNA"/>
</dbReference>
<dbReference type="Gene3D" id="3.30.230.130">
    <property type="entry name" value="Cullin, Chain C, Domain 2"/>
    <property type="match status" value="1"/>
</dbReference>
<evidence type="ECO:0000256" key="2">
    <source>
        <dbReference type="PROSITE-ProRule" id="PRU00330"/>
    </source>
</evidence>